<reference evidence="3 4" key="1">
    <citation type="submission" date="2020-08" db="EMBL/GenBank/DDBJ databases">
        <title>Sequencing the genomes of 1000 actinobacteria strains.</title>
        <authorList>
            <person name="Klenk H.-P."/>
        </authorList>
    </citation>
    <scope>NUCLEOTIDE SEQUENCE [LARGE SCALE GENOMIC DNA]</scope>
    <source>
        <strain evidence="3 4">DSM 45084</strain>
    </source>
</reference>
<dbReference type="Pfam" id="PF14200">
    <property type="entry name" value="RicinB_lectin_2"/>
    <property type="match status" value="1"/>
</dbReference>
<evidence type="ECO:0000313" key="3">
    <source>
        <dbReference type="EMBL" id="MBB4965561.1"/>
    </source>
</evidence>
<comment type="caution">
    <text evidence="3">The sequence shown here is derived from an EMBL/GenBank/DDBJ whole genome shotgun (WGS) entry which is preliminary data.</text>
</comment>
<sequence>MKKSLRRLLMVFLSVAALLGALPAASALAAEPPLYTDLLFENKASGKCMNIPNGATFDGAPVTQFSCGVWADHKWMLHDRGNGWYQITNGASGKCLAVPHGTTTRGVQLIIWPCGGYEDHHWRFVEYPDGKRQVVNMKSGQCLAVRDGNRDDHAAVIQWPCGSWPDHFWKLVAV</sequence>
<evidence type="ECO:0000259" key="2">
    <source>
        <dbReference type="SMART" id="SM00458"/>
    </source>
</evidence>
<dbReference type="SUPFAM" id="SSF50370">
    <property type="entry name" value="Ricin B-like lectins"/>
    <property type="match status" value="1"/>
</dbReference>
<protein>
    <recommendedName>
        <fullName evidence="2">Ricin B lectin domain-containing protein</fullName>
    </recommendedName>
</protein>
<keyword evidence="4" id="KW-1185">Reference proteome</keyword>
<evidence type="ECO:0000313" key="4">
    <source>
        <dbReference type="Proteomes" id="UP000542674"/>
    </source>
</evidence>
<organism evidence="3 4">
    <name type="scientific">Saccharothrix violaceirubra</name>
    <dbReference type="NCBI Taxonomy" id="413306"/>
    <lineage>
        <taxon>Bacteria</taxon>
        <taxon>Bacillati</taxon>
        <taxon>Actinomycetota</taxon>
        <taxon>Actinomycetes</taxon>
        <taxon>Pseudonocardiales</taxon>
        <taxon>Pseudonocardiaceae</taxon>
        <taxon>Saccharothrix</taxon>
    </lineage>
</organism>
<dbReference type="Proteomes" id="UP000542674">
    <property type="component" value="Unassembled WGS sequence"/>
</dbReference>
<dbReference type="PROSITE" id="PS50231">
    <property type="entry name" value="RICIN_B_LECTIN"/>
    <property type="match status" value="1"/>
</dbReference>
<dbReference type="InterPro" id="IPR000772">
    <property type="entry name" value="Ricin_B_lectin"/>
</dbReference>
<feature type="domain" description="Ricin B lectin" evidence="2">
    <location>
        <begin position="35"/>
        <end position="172"/>
    </location>
</feature>
<proteinExistence type="predicted"/>
<dbReference type="AlphaFoldDB" id="A0A7W7T3F1"/>
<dbReference type="CDD" id="cd00161">
    <property type="entry name" value="beta-trefoil_Ricin-like"/>
    <property type="match status" value="1"/>
</dbReference>
<dbReference type="RefSeq" id="WP_184669157.1">
    <property type="nucleotide sequence ID" value="NZ_BAABAI010000029.1"/>
</dbReference>
<accession>A0A7W7T3F1</accession>
<gene>
    <name evidence="3" type="ORF">F4559_002920</name>
</gene>
<dbReference type="EMBL" id="JACHJS010000001">
    <property type="protein sequence ID" value="MBB4965561.1"/>
    <property type="molecule type" value="Genomic_DNA"/>
</dbReference>
<dbReference type="InterPro" id="IPR035992">
    <property type="entry name" value="Ricin_B-like_lectins"/>
</dbReference>
<dbReference type="Gene3D" id="2.80.10.50">
    <property type="match status" value="1"/>
</dbReference>
<keyword evidence="1" id="KW-0732">Signal</keyword>
<dbReference type="SMART" id="SM00458">
    <property type="entry name" value="RICIN"/>
    <property type="match status" value="1"/>
</dbReference>
<evidence type="ECO:0000256" key="1">
    <source>
        <dbReference type="SAM" id="SignalP"/>
    </source>
</evidence>
<name>A0A7W7T3F1_9PSEU</name>
<feature type="signal peptide" evidence="1">
    <location>
        <begin position="1"/>
        <end position="29"/>
    </location>
</feature>
<feature type="chain" id="PRO_5031448631" description="Ricin B lectin domain-containing protein" evidence="1">
    <location>
        <begin position="30"/>
        <end position="174"/>
    </location>
</feature>